<dbReference type="Proteomes" id="UP001066276">
    <property type="component" value="Chromosome 4_1"/>
</dbReference>
<organism evidence="2 3">
    <name type="scientific">Pleurodeles waltl</name>
    <name type="common">Iberian ribbed newt</name>
    <dbReference type="NCBI Taxonomy" id="8319"/>
    <lineage>
        <taxon>Eukaryota</taxon>
        <taxon>Metazoa</taxon>
        <taxon>Chordata</taxon>
        <taxon>Craniata</taxon>
        <taxon>Vertebrata</taxon>
        <taxon>Euteleostomi</taxon>
        <taxon>Amphibia</taxon>
        <taxon>Batrachia</taxon>
        <taxon>Caudata</taxon>
        <taxon>Salamandroidea</taxon>
        <taxon>Salamandridae</taxon>
        <taxon>Pleurodelinae</taxon>
        <taxon>Pleurodeles</taxon>
    </lineage>
</organism>
<accession>A0AAV7SZM3</accession>
<evidence type="ECO:0000313" key="2">
    <source>
        <dbReference type="EMBL" id="KAJ1169687.1"/>
    </source>
</evidence>
<name>A0AAV7SZM3_PLEWA</name>
<evidence type="ECO:0000256" key="1">
    <source>
        <dbReference type="SAM" id="MobiDB-lite"/>
    </source>
</evidence>
<dbReference type="AlphaFoldDB" id="A0AAV7SZM3"/>
<proteinExistence type="predicted"/>
<reference evidence="2" key="1">
    <citation type="journal article" date="2022" name="bioRxiv">
        <title>Sequencing and chromosome-scale assembly of the giantPleurodeles waltlgenome.</title>
        <authorList>
            <person name="Brown T."/>
            <person name="Elewa A."/>
            <person name="Iarovenko S."/>
            <person name="Subramanian E."/>
            <person name="Araus A.J."/>
            <person name="Petzold A."/>
            <person name="Susuki M."/>
            <person name="Suzuki K.-i.T."/>
            <person name="Hayashi T."/>
            <person name="Toyoda A."/>
            <person name="Oliveira C."/>
            <person name="Osipova E."/>
            <person name="Leigh N.D."/>
            <person name="Simon A."/>
            <person name="Yun M.H."/>
        </authorList>
    </citation>
    <scope>NUCLEOTIDE SEQUENCE</scope>
    <source>
        <strain evidence="2">20211129_DDA</strain>
        <tissue evidence="2">Liver</tissue>
    </source>
</reference>
<feature type="non-terminal residue" evidence="2">
    <location>
        <position position="1"/>
    </location>
</feature>
<sequence length="58" mass="6881">IEESRRPRIRTSSRTETAGGGRRRGRELLLFVENHQDPESPFPHLLQWQPWQRKARGC</sequence>
<evidence type="ECO:0000313" key="3">
    <source>
        <dbReference type="Proteomes" id="UP001066276"/>
    </source>
</evidence>
<protein>
    <submittedName>
        <fullName evidence="2">Uncharacterized protein</fullName>
    </submittedName>
</protein>
<dbReference type="EMBL" id="JANPWB010000007">
    <property type="protein sequence ID" value="KAJ1169687.1"/>
    <property type="molecule type" value="Genomic_DNA"/>
</dbReference>
<comment type="caution">
    <text evidence="2">The sequence shown here is derived from an EMBL/GenBank/DDBJ whole genome shotgun (WGS) entry which is preliminary data.</text>
</comment>
<feature type="non-terminal residue" evidence="2">
    <location>
        <position position="58"/>
    </location>
</feature>
<keyword evidence="3" id="KW-1185">Reference proteome</keyword>
<feature type="region of interest" description="Disordered" evidence="1">
    <location>
        <begin position="1"/>
        <end position="25"/>
    </location>
</feature>
<gene>
    <name evidence="2" type="ORF">NDU88_001578</name>
</gene>